<feature type="domain" description="HTH deoR-type" evidence="5">
    <location>
        <begin position="4"/>
        <end position="59"/>
    </location>
</feature>
<sequence length="262" mass="28077">MVIQADRIAGILAALEEQGSSSIASLAERFDVSEETIRRDVRQLEGGGRVIKVHGGVTLPVTRLEAPYRRRLRDQVEAKRAIARCAAGFVEEGMTLFVDSGTTSFWVAQELGHLRDLVLVTNSLEVASEALGRAEHRVFFAGGAMNVDYRSAFDADAVGYVRRFVPDVAVLSMGAIEAERGFLDFDPDEAAFKRAVLDRARRVVVVADHGKFARRGTVHVADFGQVHDLVTEQAPPGPVAAAAGAGGTALHIAARPCEGGIS</sequence>
<dbReference type="Pfam" id="PF08220">
    <property type="entry name" value="HTH_DeoR"/>
    <property type="match status" value="1"/>
</dbReference>
<dbReference type="InterPro" id="IPR036390">
    <property type="entry name" value="WH_DNA-bd_sf"/>
</dbReference>
<evidence type="ECO:0000256" key="1">
    <source>
        <dbReference type="ARBA" id="ARBA00022491"/>
    </source>
</evidence>
<dbReference type="InterPro" id="IPR036388">
    <property type="entry name" value="WH-like_DNA-bd_sf"/>
</dbReference>
<dbReference type="InterPro" id="IPR018356">
    <property type="entry name" value="Tscrpt_reg_HTH_DeoR_CS"/>
</dbReference>
<dbReference type="SUPFAM" id="SSF100950">
    <property type="entry name" value="NagB/RpiA/CoA transferase-like"/>
    <property type="match status" value="1"/>
</dbReference>
<dbReference type="PROSITE" id="PS51000">
    <property type="entry name" value="HTH_DEOR_2"/>
    <property type="match status" value="1"/>
</dbReference>
<gene>
    <name evidence="6" type="ORF">DI555_21970</name>
</gene>
<keyword evidence="1" id="KW-0678">Repressor</keyword>
<dbReference type="Pfam" id="PF00455">
    <property type="entry name" value="DeoRC"/>
    <property type="match status" value="1"/>
</dbReference>
<evidence type="ECO:0000256" key="4">
    <source>
        <dbReference type="ARBA" id="ARBA00023163"/>
    </source>
</evidence>
<dbReference type="InterPro" id="IPR037171">
    <property type="entry name" value="NagB/RpiA_transferase-like"/>
</dbReference>
<dbReference type="PANTHER" id="PTHR30363">
    <property type="entry name" value="HTH-TYPE TRANSCRIPTIONAL REGULATOR SRLR-RELATED"/>
    <property type="match status" value="1"/>
</dbReference>
<dbReference type="PANTHER" id="PTHR30363:SF4">
    <property type="entry name" value="GLYCEROL-3-PHOSPHATE REGULON REPRESSOR"/>
    <property type="match status" value="1"/>
</dbReference>
<name>A0A2W5Q148_9SPHN</name>
<dbReference type="SUPFAM" id="SSF46785">
    <property type="entry name" value="Winged helix' DNA-binding domain"/>
    <property type="match status" value="1"/>
</dbReference>
<dbReference type="SMART" id="SM01134">
    <property type="entry name" value="DeoRC"/>
    <property type="match status" value="1"/>
</dbReference>
<evidence type="ECO:0000313" key="6">
    <source>
        <dbReference type="EMBL" id="PZQ50967.1"/>
    </source>
</evidence>
<dbReference type="InterPro" id="IPR050313">
    <property type="entry name" value="Carb_Metab_HTH_regulators"/>
</dbReference>
<dbReference type="GO" id="GO:0003677">
    <property type="term" value="F:DNA binding"/>
    <property type="evidence" value="ECO:0007669"/>
    <property type="project" value="UniProtKB-KW"/>
</dbReference>
<evidence type="ECO:0000256" key="2">
    <source>
        <dbReference type="ARBA" id="ARBA00023015"/>
    </source>
</evidence>
<dbReference type="SMART" id="SM00420">
    <property type="entry name" value="HTH_DEOR"/>
    <property type="match status" value="1"/>
</dbReference>
<comment type="caution">
    <text evidence="6">The sequence shown here is derived from an EMBL/GenBank/DDBJ whole genome shotgun (WGS) entry which is preliminary data.</text>
</comment>
<dbReference type="PROSITE" id="PS00894">
    <property type="entry name" value="HTH_DEOR_1"/>
    <property type="match status" value="1"/>
</dbReference>
<dbReference type="InterPro" id="IPR014036">
    <property type="entry name" value="DeoR-like_C"/>
</dbReference>
<keyword evidence="4" id="KW-0804">Transcription</keyword>
<accession>A0A2W5Q148</accession>
<dbReference type="Gene3D" id="1.10.10.10">
    <property type="entry name" value="Winged helix-like DNA-binding domain superfamily/Winged helix DNA-binding domain"/>
    <property type="match status" value="1"/>
</dbReference>
<dbReference type="AlphaFoldDB" id="A0A2W5Q148"/>
<dbReference type="GO" id="GO:0003700">
    <property type="term" value="F:DNA-binding transcription factor activity"/>
    <property type="evidence" value="ECO:0007669"/>
    <property type="project" value="InterPro"/>
</dbReference>
<evidence type="ECO:0000313" key="7">
    <source>
        <dbReference type="Proteomes" id="UP000249082"/>
    </source>
</evidence>
<proteinExistence type="predicted"/>
<dbReference type="InterPro" id="IPR001034">
    <property type="entry name" value="DeoR_HTH"/>
</dbReference>
<evidence type="ECO:0000256" key="3">
    <source>
        <dbReference type="ARBA" id="ARBA00023125"/>
    </source>
</evidence>
<dbReference type="EMBL" id="QFPX01000031">
    <property type="protein sequence ID" value="PZQ50967.1"/>
    <property type="molecule type" value="Genomic_DNA"/>
</dbReference>
<keyword evidence="2" id="KW-0805">Transcription regulation</keyword>
<organism evidence="6 7">
    <name type="scientific">Novosphingobium pentaromativorans</name>
    <dbReference type="NCBI Taxonomy" id="205844"/>
    <lineage>
        <taxon>Bacteria</taxon>
        <taxon>Pseudomonadati</taxon>
        <taxon>Pseudomonadota</taxon>
        <taxon>Alphaproteobacteria</taxon>
        <taxon>Sphingomonadales</taxon>
        <taxon>Sphingomonadaceae</taxon>
        <taxon>Novosphingobium</taxon>
    </lineage>
</organism>
<keyword evidence="3" id="KW-0238">DNA-binding</keyword>
<dbReference type="Proteomes" id="UP000249082">
    <property type="component" value="Unassembled WGS sequence"/>
</dbReference>
<protein>
    <submittedName>
        <fullName evidence="6">DeoR/GlpR transcriptional regulator</fullName>
    </submittedName>
</protein>
<reference evidence="6 7" key="1">
    <citation type="submission" date="2017-08" db="EMBL/GenBank/DDBJ databases">
        <title>Infants hospitalized years apart are colonized by the same room-sourced microbial strains.</title>
        <authorList>
            <person name="Brooks B."/>
            <person name="Olm M.R."/>
            <person name="Firek B.A."/>
            <person name="Baker R."/>
            <person name="Thomas B.C."/>
            <person name="Morowitz M.J."/>
            <person name="Banfield J.F."/>
        </authorList>
    </citation>
    <scope>NUCLEOTIDE SEQUENCE [LARGE SCALE GENOMIC DNA]</scope>
    <source>
        <strain evidence="6">S2_005_002_R2_33</strain>
    </source>
</reference>
<dbReference type="Gene3D" id="3.40.50.1360">
    <property type="match status" value="1"/>
</dbReference>
<dbReference type="PRINTS" id="PR00037">
    <property type="entry name" value="HTHLACR"/>
</dbReference>
<evidence type="ECO:0000259" key="5">
    <source>
        <dbReference type="PROSITE" id="PS51000"/>
    </source>
</evidence>